<evidence type="ECO:0000256" key="3">
    <source>
        <dbReference type="ARBA" id="ARBA00022722"/>
    </source>
</evidence>
<accession>A0A1G2N035</accession>
<keyword evidence="3" id="KW-0540">Nuclease</keyword>
<reference evidence="8 9" key="1">
    <citation type="journal article" date="2016" name="Nat. Commun.">
        <title>Thousands of microbial genomes shed light on interconnected biogeochemical processes in an aquifer system.</title>
        <authorList>
            <person name="Anantharaman K."/>
            <person name="Brown C.T."/>
            <person name="Hug L.A."/>
            <person name="Sharon I."/>
            <person name="Castelle C.J."/>
            <person name="Probst A.J."/>
            <person name="Thomas B.C."/>
            <person name="Singh A."/>
            <person name="Wilkins M.J."/>
            <person name="Karaoz U."/>
            <person name="Brodie E.L."/>
            <person name="Williams K.H."/>
            <person name="Hubbard S.S."/>
            <person name="Banfield J.F."/>
        </authorList>
    </citation>
    <scope>NUCLEOTIDE SEQUENCE [LARGE SCALE GENOMIC DNA]</scope>
</reference>
<dbReference type="Gene3D" id="3.30.920.30">
    <property type="entry name" value="Hypothetical protein"/>
    <property type="match status" value="1"/>
</dbReference>
<proteinExistence type="inferred from homology"/>
<dbReference type="EMBL" id="MHRT01000004">
    <property type="protein sequence ID" value="OHA29444.1"/>
    <property type="molecule type" value="Genomic_DNA"/>
</dbReference>
<keyword evidence="4" id="KW-0255">Endonuclease</keyword>
<evidence type="ECO:0000256" key="7">
    <source>
        <dbReference type="ARBA" id="ARBA00023016"/>
    </source>
</evidence>
<dbReference type="Pfam" id="PF07927">
    <property type="entry name" value="HicA_toxin"/>
    <property type="match status" value="1"/>
</dbReference>
<evidence type="ECO:0000313" key="8">
    <source>
        <dbReference type="EMBL" id="OHA29444.1"/>
    </source>
</evidence>
<organism evidence="8 9">
    <name type="scientific">Candidatus Taylorbacteria bacterium RIFCSPHIGHO2_12_FULL_45_16</name>
    <dbReference type="NCBI Taxonomy" id="1802315"/>
    <lineage>
        <taxon>Bacteria</taxon>
        <taxon>Candidatus Tayloriibacteriota</taxon>
    </lineage>
</organism>
<gene>
    <name evidence="8" type="ORF">A3F51_00195</name>
</gene>
<evidence type="ECO:0000256" key="1">
    <source>
        <dbReference type="ARBA" id="ARBA00006620"/>
    </source>
</evidence>
<dbReference type="AlphaFoldDB" id="A0A1G2N035"/>
<keyword evidence="5" id="KW-0378">Hydrolase</keyword>
<dbReference type="SUPFAM" id="SSF54786">
    <property type="entry name" value="YcfA/nrd intein domain"/>
    <property type="match status" value="1"/>
</dbReference>
<evidence type="ECO:0000256" key="6">
    <source>
        <dbReference type="ARBA" id="ARBA00022884"/>
    </source>
</evidence>
<evidence type="ECO:0008006" key="10">
    <source>
        <dbReference type="Google" id="ProtNLM"/>
    </source>
</evidence>
<dbReference type="GO" id="GO:0016787">
    <property type="term" value="F:hydrolase activity"/>
    <property type="evidence" value="ECO:0007669"/>
    <property type="project" value="UniProtKB-KW"/>
</dbReference>
<dbReference type="InterPro" id="IPR012933">
    <property type="entry name" value="HicA_mRNA_interferase"/>
</dbReference>
<dbReference type="GO" id="GO:0004519">
    <property type="term" value="F:endonuclease activity"/>
    <property type="evidence" value="ECO:0007669"/>
    <property type="project" value="UniProtKB-KW"/>
</dbReference>
<evidence type="ECO:0000256" key="2">
    <source>
        <dbReference type="ARBA" id="ARBA00022649"/>
    </source>
</evidence>
<keyword evidence="6" id="KW-0694">RNA-binding</keyword>
<dbReference type="InterPro" id="IPR038570">
    <property type="entry name" value="HicA_sf"/>
</dbReference>
<dbReference type="GO" id="GO:0003729">
    <property type="term" value="F:mRNA binding"/>
    <property type="evidence" value="ECO:0007669"/>
    <property type="project" value="InterPro"/>
</dbReference>
<dbReference type="Proteomes" id="UP000178089">
    <property type="component" value="Unassembled WGS sequence"/>
</dbReference>
<sequence>MPKGAFNWTFNDVVAVLKENGFHLNHIKGSHYFYVGYIDGKARQVCVAKHGKISFKPRTFKGMMEQSGLSRDKWGL</sequence>
<keyword evidence="2" id="KW-1277">Toxin-antitoxin system</keyword>
<evidence type="ECO:0000256" key="5">
    <source>
        <dbReference type="ARBA" id="ARBA00022801"/>
    </source>
</evidence>
<name>A0A1G2N035_9BACT</name>
<evidence type="ECO:0000313" key="9">
    <source>
        <dbReference type="Proteomes" id="UP000178089"/>
    </source>
</evidence>
<dbReference type="STRING" id="1802315.A3F51_00195"/>
<keyword evidence="7" id="KW-0346">Stress response</keyword>
<comment type="similarity">
    <text evidence="1">Belongs to the HicA mRNA interferase family.</text>
</comment>
<comment type="caution">
    <text evidence="8">The sequence shown here is derived from an EMBL/GenBank/DDBJ whole genome shotgun (WGS) entry which is preliminary data.</text>
</comment>
<evidence type="ECO:0000256" key="4">
    <source>
        <dbReference type="ARBA" id="ARBA00022759"/>
    </source>
</evidence>
<protein>
    <recommendedName>
        <fullName evidence="10">Toxin HicA</fullName>
    </recommendedName>
</protein>